<dbReference type="AlphaFoldDB" id="A0A382IQF5"/>
<dbReference type="GO" id="GO:0050511">
    <property type="term" value="F:undecaprenyldiphospho-muramoylpentapeptide beta-N-acetylglucosaminyltransferase activity"/>
    <property type="evidence" value="ECO:0007669"/>
    <property type="project" value="TreeGrafter"/>
</dbReference>
<dbReference type="EMBL" id="UINC01068746">
    <property type="protein sequence ID" value="SVC01595.1"/>
    <property type="molecule type" value="Genomic_DNA"/>
</dbReference>
<dbReference type="SUPFAM" id="SSF53756">
    <property type="entry name" value="UDP-Glycosyltransferase/glycogen phosphorylase"/>
    <property type="match status" value="1"/>
</dbReference>
<sequence length="228" mass="25016">LVTCPSPEVVDLFRGRREVTGNPVRGTVVRAAGRRRRFFAAGAFSTRKRKVFVVGGSQGAHGINQAIIGALKGLAEYREKIHWIHVAGDADKKEVEKAYLEQGWEAEVESYLRDLPHLLSHGDLVITRAGGTIVAELAVLGVPAVFVPYPHHKDQHQTKNAEALERAGGAIMVPEEDLGAETLRTIFEEILFEPGRLLAMEDRALTLGRPDAADAVLDLILELKEQCQ</sequence>
<dbReference type="Pfam" id="PF04101">
    <property type="entry name" value="Glyco_tran_28_C"/>
    <property type="match status" value="1"/>
</dbReference>
<gene>
    <name evidence="2" type="ORF">METZ01_LOCUS254449</name>
</gene>
<proteinExistence type="predicted"/>
<organism evidence="2">
    <name type="scientific">marine metagenome</name>
    <dbReference type="NCBI Taxonomy" id="408172"/>
    <lineage>
        <taxon>unclassified sequences</taxon>
        <taxon>metagenomes</taxon>
        <taxon>ecological metagenomes</taxon>
    </lineage>
</organism>
<dbReference type="Gene3D" id="3.40.50.2000">
    <property type="entry name" value="Glycogen Phosphorylase B"/>
    <property type="match status" value="2"/>
</dbReference>
<evidence type="ECO:0000313" key="2">
    <source>
        <dbReference type="EMBL" id="SVC01595.1"/>
    </source>
</evidence>
<evidence type="ECO:0000259" key="1">
    <source>
        <dbReference type="Pfam" id="PF04101"/>
    </source>
</evidence>
<dbReference type="PANTHER" id="PTHR21015">
    <property type="entry name" value="UDP-N-ACETYLGLUCOSAMINE--N-ACETYLMURAMYL-(PENTAPEPTIDE) PYROPHOSPHORYL-UNDECAPRENOL N-ACETYLGLUCOSAMINE TRANSFERASE 1"/>
    <property type="match status" value="1"/>
</dbReference>
<accession>A0A382IQF5</accession>
<feature type="non-terminal residue" evidence="2">
    <location>
        <position position="1"/>
    </location>
</feature>
<feature type="domain" description="Glycosyl transferase family 28 C-terminal" evidence="1">
    <location>
        <begin position="51"/>
        <end position="214"/>
    </location>
</feature>
<reference evidence="2" key="1">
    <citation type="submission" date="2018-05" db="EMBL/GenBank/DDBJ databases">
        <authorList>
            <person name="Lanie J.A."/>
            <person name="Ng W.-L."/>
            <person name="Kazmierczak K.M."/>
            <person name="Andrzejewski T.M."/>
            <person name="Davidsen T.M."/>
            <person name="Wayne K.J."/>
            <person name="Tettelin H."/>
            <person name="Glass J.I."/>
            <person name="Rusch D."/>
            <person name="Podicherti R."/>
            <person name="Tsui H.-C.T."/>
            <person name="Winkler M.E."/>
        </authorList>
    </citation>
    <scope>NUCLEOTIDE SEQUENCE</scope>
</reference>
<dbReference type="InterPro" id="IPR007235">
    <property type="entry name" value="Glyco_trans_28_C"/>
</dbReference>
<protein>
    <recommendedName>
        <fullName evidence="1">Glycosyl transferase family 28 C-terminal domain-containing protein</fullName>
    </recommendedName>
</protein>
<dbReference type="PANTHER" id="PTHR21015:SF22">
    <property type="entry name" value="GLYCOSYLTRANSFERASE"/>
    <property type="match status" value="1"/>
</dbReference>
<dbReference type="CDD" id="cd03785">
    <property type="entry name" value="GT28_MurG"/>
    <property type="match status" value="1"/>
</dbReference>
<name>A0A382IQF5_9ZZZZ</name>